<keyword evidence="4" id="KW-1133">Transmembrane helix</keyword>
<name>A0ABR0E1D1_ZASCE</name>
<dbReference type="PANTHER" id="PTHR46720:SF3">
    <property type="entry name" value="FAD-BINDING DOMAIN-CONTAINING PROTEIN-RELATED"/>
    <property type="match status" value="1"/>
</dbReference>
<accession>A0ABR0E1D1</accession>
<dbReference type="SUPFAM" id="SSF51905">
    <property type="entry name" value="FAD/NAD(P)-binding domain"/>
    <property type="match status" value="1"/>
</dbReference>
<sequence length="427" mass="46719">MPDQPIHVAIIGGSLGGCSLALGIHLLERQDITFDVFEAWSFSERGAGVGVHPNGQAALRELGVDADAILARAGAFREKTTEAIVAYGEHEGKYLMELPPMGIQCVLRKTLLDEMVKLLPHERMHANKKLVAIEEGERMVLNFEDGTSYEADAVVGCDGLRSTVRGFILGKDHPAVPPRFTGYWDARAFMMAEDSREAWGDEIVQHDNPREYFKVGEGCTMLFASAPKGHLGGVVVAGAAGPEEMDMVDNAKKPLTREFLEKRFGGWGKPYVKGVIDCLLNPDCGPGILFGEYESQDAPTWCRDRMCIMGDAAHAALPWMGQGFSMAAEDAAVMTALLGEVKSRNDLEHAFRAFDKQRRGPGSRPDFVVKKNEQVAALCAGQKGLDPATATQGLEPMADLFMHLWQGDIKKEIKQAVDAFQEMRSSH</sequence>
<reference evidence="6 7" key="1">
    <citation type="journal article" date="2023" name="G3 (Bethesda)">
        <title>A chromosome-level genome assembly of Zasmidium syzygii isolated from banana leaves.</title>
        <authorList>
            <person name="van Westerhoven A.C."/>
            <person name="Mehrabi R."/>
            <person name="Talebi R."/>
            <person name="Steentjes M.B.F."/>
            <person name="Corcolon B."/>
            <person name="Chong P.A."/>
            <person name="Kema G.H.J."/>
            <person name="Seidl M.F."/>
        </authorList>
    </citation>
    <scope>NUCLEOTIDE SEQUENCE [LARGE SCALE GENOMIC DNA]</scope>
    <source>
        <strain evidence="6 7">P124</strain>
    </source>
</reference>
<keyword evidence="7" id="KW-1185">Reference proteome</keyword>
<comment type="caution">
    <text evidence="6">The sequence shown here is derived from an EMBL/GenBank/DDBJ whole genome shotgun (WGS) entry which is preliminary data.</text>
</comment>
<dbReference type="Gene3D" id="3.50.50.60">
    <property type="entry name" value="FAD/NAD(P)-binding domain"/>
    <property type="match status" value="1"/>
</dbReference>
<keyword evidence="4" id="KW-0812">Transmembrane</keyword>
<feature type="domain" description="FAD-binding" evidence="5">
    <location>
        <begin position="297"/>
        <end position="342"/>
    </location>
</feature>
<evidence type="ECO:0000313" key="6">
    <source>
        <dbReference type="EMBL" id="KAK4495119.1"/>
    </source>
</evidence>
<dbReference type="PRINTS" id="PR00420">
    <property type="entry name" value="RNGMNOXGNASE"/>
</dbReference>
<evidence type="ECO:0000256" key="3">
    <source>
        <dbReference type="ARBA" id="ARBA00023002"/>
    </source>
</evidence>
<keyword evidence="2" id="KW-0274">FAD</keyword>
<dbReference type="Proteomes" id="UP001305779">
    <property type="component" value="Unassembled WGS sequence"/>
</dbReference>
<dbReference type="InterPro" id="IPR051104">
    <property type="entry name" value="FAD_monoxygenase"/>
</dbReference>
<dbReference type="PANTHER" id="PTHR46720">
    <property type="entry name" value="HYDROXYLASE, PUTATIVE (AFU_ORTHOLOGUE AFUA_3G01460)-RELATED"/>
    <property type="match status" value="1"/>
</dbReference>
<gene>
    <name evidence="6" type="ORF">PRZ48_013446</name>
</gene>
<evidence type="ECO:0000313" key="7">
    <source>
        <dbReference type="Proteomes" id="UP001305779"/>
    </source>
</evidence>
<dbReference type="EMBL" id="JAXOVC010000012">
    <property type="protein sequence ID" value="KAK4495119.1"/>
    <property type="molecule type" value="Genomic_DNA"/>
</dbReference>
<dbReference type="InterPro" id="IPR002938">
    <property type="entry name" value="FAD-bd"/>
</dbReference>
<keyword evidence="3" id="KW-0560">Oxidoreductase</keyword>
<keyword evidence="4" id="KW-0472">Membrane</keyword>
<feature type="domain" description="FAD-binding" evidence="5">
    <location>
        <begin position="7"/>
        <end position="165"/>
    </location>
</feature>
<evidence type="ECO:0000256" key="1">
    <source>
        <dbReference type="ARBA" id="ARBA00022630"/>
    </source>
</evidence>
<dbReference type="InterPro" id="IPR036188">
    <property type="entry name" value="FAD/NAD-bd_sf"/>
</dbReference>
<evidence type="ECO:0000259" key="5">
    <source>
        <dbReference type="Pfam" id="PF01494"/>
    </source>
</evidence>
<evidence type="ECO:0000256" key="2">
    <source>
        <dbReference type="ARBA" id="ARBA00022827"/>
    </source>
</evidence>
<dbReference type="Pfam" id="PF01494">
    <property type="entry name" value="FAD_binding_3"/>
    <property type="match status" value="2"/>
</dbReference>
<proteinExistence type="predicted"/>
<feature type="transmembrane region" description="Helical" evidence="4">
    <location>
        <begin position="6"/>
        <end position="27"/>
    </location>
</feature>
<protein>
    <recommendedName>
        <fullName evidence="5">FAD-binding domain-containing protein</fullName>
    </recommendedName>
</protein>
<keyword evidence="1" id="KW-0285">Flavoprotein</keyword>
<evidence type="ECO:0000256" key="4">
    <source>
        <dbReference type="SAM" id="Phobius"/>
    </source>
</evidence>
<organism evidence="6 7">
    <name type="scientific">Zasmidium cellare</name>
    <name type="common">Wine cellar mold</name>
    <name type="synonym">Racodium cellare</name>
    <dbReference type="NCBI Taxonomy" id="395010"/>
    <lineage>
        <taxon>Eukaryota</taxon>
        <taxon>Fungi</taxon>
        <taxon>Dikarya</taxon>
        <taxon>Ascomycota</taxon>
        <taxon>Pezizomycotina</taxon>
        <taxon>Dothideomycetes</taxon>
        <taxon>Dothideomycetidae</taxon>
        <taxon>Mycosphaerellales</taxon>
        <taxon>Mycosphaerellaceae</taxon>
        <taxon>Zasmidium</taxon>
    </lineage>
</organism>